<dbReference type="PANTHER" id="PTHR10910">
    <property type="entry name" value="EUKARYOTE SPECIFIC DSRNA BINDING PROTEIN"/>
    <property type="match status" value="1"/>
</dbReference>
<dbReference type="Pfam" id="PF02137">
    <property type="entry name" value="A_deamin"/>
    <property type="match status" value="2"/>
</dbReference>
<dbReference type="PROSITE" id="PS50141">
    <property type="entry name" value="A_DEAMIN_EDITASE"/>
    <property type="match status" value="1"/>
</dbReference>
<evidence type="ECO:0000259" key="2">
    <source>
        <dbReference type="PROSITE" id="PS50141"/>
    </source>
</evidence>
<organism evidence="3 4">
    <name type="scientific">Hibiscus sabdariffa</name>
    <name type="common">roselle</name>
    <dbReference type="NCBI Taxonomy" id="183260"/>
    <lineage>
        <taxon>Eukaryota</taxon>
        <taxon>Viridiplantae</taxon>
        <taxon>Streptophyta</taxon>
        <taxon>Embryophyta</taxon>
        <taxon>Tracheophyta</taxon>
        <taxon>Spermatophyta</taxon>
        <taxon>Magnoliopsida</taxon>
        <taxon>eudicotyledons</taxon>
        <taxon>Gunneridae</taxon>
        <taxon>Pentapetalae</taxon>
        <taxon>rosids</taxon>
        <taxon>malvids</taxon>
        <taxon>Malvales</taxon>
        <taxon>Malvaceae</taxon>
        <taxon>Malvoideae</taxon>
        <taxon>Hibiscus</taxon>
    </lineage>
</organism>
<evidence type="ECO:0000313" key="3">
    <source>
        <dbReference type="EMBL" id="KAK9013788.1"/>
    </source>
</evidence>
<protein>
    <recommendedName>
        <fullName evidence="2">A to I editase domain-containing protein</fullName>
    </recommendedName>
</protein>
<accession>A0ABR2RLB9</accession>
<evidence type="ECO:0000256" key="1">
    <source>
        <dbReference type="SAM" id="MobiDB-lite"/>
    </source>
</evidence>
<dbReference type="Proteomes" id="UP001396334">
    <property type="component" value="Unassembled WGS sequence"/>
</dbReference>
<sequence>MTDEGPPAVLIACFDELKSSGSGCGLWLLSLHHWGENYRNVEIDERRQNPMPVLPIEPNNKLGSSKRPHWATTCPSKLEDEEKQWGPIVADKVFSLYNSLPKKGKPQGLEVTVLAAFLLSSPSQDMEVVALGTGTKCIGRSRLTHRGDIVNDSHAEIIARRALLRFFYGEIQRLNGNLNKEEQNVTSELQTGGLERSIFRLDSDGSGEIKYKLREGWKLHLYISQLPCGDASLSSSPSSIDEHGDCSQLIGLVQRKPGRGDTTLSVSCSDKIARWNVVGVQGALLSYFLQPVYLHSVTVGRSPYASEDTCLVKQLKRSLYDRIIPLSNELVKPFQVNEPIFCAAPVPPKEFQHSETAQATLTCGYSICWNKSGLHEVVLGTTGRKQGTSSKGAVYPSTESLLCKKRILETFLSLRDVCKIKCSSSEVCYRELKDRAEEYNLASKVFKGRPPFQNWLTKPLNLENFSTIISEGNHPSSKSCDFQG</sequence>
<name>A0ABR2RLB9_9ROSI</name>
<dbReference type="PANTHER" id="PTHR10910:SF62">
    <property type="entry name" value="AT07585P-RELATED"/>
    <property type="match status" value="1"/>
</dbReference>
<keyword evidence="4" id="KW-1185">Reference proteome</keyword>
<gene>
    <name evidence="3" type="ORF">V6N11_041784</name>
</gene>
<evidence type="ECO:0000313" key="4">
    <source>
        <dbReference type="Proteomes" id="UP001396334"/>
    </source>
</evidence>
<proteinExistence type="predicted"/>
<feature type="domain" description="A to I editase" evidence="2">
    <location>
        <begin position="130"/>
        <end position="465"/>
    </location>
</feature>
<dbReference type="EMBL" id="JBBPBN010000022">
    <property type="protein sequence ID" value="KAK9013788.1"/>
    <property type="molecule type" value="Genomic_DNA"/>
</dbReference>
<comment type="caution">
    <text evidence="3">The sequence shown here is derived from an EMBL/GenBank/DDBJ whole genome shotgun (WGS) entry which is preliminary data.</text>
</comment>
<dbReference type="InterPro" id="IPR002466">
    <property type="entry name" value="A_deamin"/>
</dbReference>
<reference evidence="3 4" key="1">
    <citation type="journal article" date="2024" name="G3 (Bethesda)">
        <title>Genome assembly of Hibiscus sabdariffa L. provides insights into metabolisms of medicinal natural products.</title>
        <authorList>
            <person name="Kim T."/>
        </authorList>
    </citation>
    <scope>NUCLEOTIDE SEQUENCE [LARGE SCALE GENOMIC DNA]</scope>
    <source>
        <strain evidence="3">TK-2024</strain>
        <tissue evidence="3">Old leaves</tissue>
    </source>
</reference>
<dbReference type="SMART" id="SM00552">
    <property type="entry name" value="ADEAMc"/>
    <property type="match status" value="1"/>
</dbReference>
<feature type="region of interest" description="Disordered" evidence="1">
    <location>
        <begin position="50"/>
        <end position="71"/>
    </location>
</feature>